<organism evidence="1 3">
    <name type="scientific">Didymodactylos carnosus</name>
    <dbReference type="NCBI Taxonomy" id="1234261"/>
    <lineage>
        <taxon>Eukaryota</taxon>
        <taxon>Metazoa</taxon>
        <taxon>Spiralia</taxon>
        <taxon>Gnathifera</taxon>
        <taxon>Rotifera</taxon>
        <taxon>Eurotatoria</taxon>
        <taxon>Bdelloidea</taxon>
        <taxon>Philodinida</taxon>
        <taxon>Philodinidae</taxon>
        <taxon>Didymodactylos</taxon>
    </lineage>
</organism>
<evidence type="ECO:0000313" key="2">
    <source>
        <dbReference type="EMBL" id="CAF4452666.1"/>
    </source>
</evidence>
<reference evidence="1" key="1">
    <citation type="submission" date="2021-02" db="EMBL/GenBank/DDBJ databases">
        <authorList>
            <person name="Nowell W R."/>
        </authorList>
    </citation>
    <scope>NUCLEOTIDE SEQUENCE</scope>
</reference>
<dbReference type="Proteomes" id="UP000681722">
    <property type="component" value="Unassembled WGS sequence"/>
</dbReference>
<protein>
    <submittedName>
        <fullName evidence="1">Uncharacterized protein</fullName>
    </submittedName>
</protein>
<name>A0A815ZH12_9BILA</name>
<evidence type="ECO:0000313" key="1">
    <source>
        <dbReference type="EMBL" id="CAF1584009.1"/>
    </source>
</evidence>
<dbReference type="EMBL" id="CAJNOQ010032198">
    <property type="protein sequence ID" value="CAF1584009.1"/>
    <property type="molecule type" value="Genomic_DNA"/>
</dbReference>
<dbReference type="EMBL" id="CAJOBC010098217">
    <property type="protein sequence ID" value="CAF4452666.1"/>
    <property type="molecule type" value="Genomic_DNA"/>
</dbReference>
<comment type="caution">
    <text evidence="1">The sequence shown here is derived from an EMBL/GenBank/DDBJ whole genome shotgun (WGS) entry which is preliminary data.</text>
</comment>
<dbReference type="AlphaFoldDB" id="A0A815ZH12"/>
<evidence type="ECO:0000313" key="3">
    <source>
        <dbReference type="Proteomes" id="UP000663829"/>
    </source>
</evidence>
<gene>
    <name evidence="1" type="ORF">GPM918_LOCUS41288</name>
    <name evidence="2" type="ORF">SRO942_LOCUS42324</name>
</gene>
<feature type="non-terminal residue" evidence="1">
    <location>
        <position position="1"/>
    </location>
</feature>
<sequence>LENSLFQAVTYVQRIQANMTNMNSIALTEPHESLHFLLTQALSHKKTMKEKMIIDVLNKLTTDIEQLSRKNSFVNLYPFIERFVFPIINTNVTLTTMLYSTCGAYGNSCEFLNDHKMLTIQANDVRHTKQLMEQILLSSDIKRKCPYCKDDTTPRTFHNAILICPKVIFVFKTQNSDIDKNLSYLEHINFNTYLGQNLVCVKCYSIYRLVSTVYEKEPNEYGAIAYCKDLKYHGTSANKTFIVSKKNKVRCLQTSSLLIYQKVIVLGVDFLNAVVAAIDRRNLLSTDITTRDIYSFGEFVDAVKIILSELAKSFLFKVRAYHLCSFDFNIDPTDIKLNLSDLGLLSP</sequence>
<keyword evidence="3" id="KW-1185">Reference proteome</keyword>
<proteinExistence type="predicted"/>
<accession>A0A815ZH12</accession>
<dbReference type="Proteomes" id="UP000663829">
    <property type="component" value="Unassembled WGS sequence"/>
</dbReference>